<evidence type="ECO:0000256" key="2">
    <source>
        <dbReference type="ARBA" id="ARBA00022475"/>
    </source>
</evidence>
<evidence type="ECO:0000313" key="8">
    <source>
        <dbReference type="Proteomes" id="UP000176420"/>
    </source>
</evidence>
<evidence type="ECO:0000313" key="7">
    <source>
        <dbReference type="EMBL" id="OGY88080.1"/>
    </source>
</evidence>
<proteinExistence type="predicted"/>
<protein>
    <recommendedName>
        <fullName evidence="9">Lysine transporter LysE</fullName>
    </recommendedName>
</protein>
<keyword evidence="2" id="KW-1003">Cell membrane</keyword>
<keyword evidence="3 6" id="KW-0812">Transmembrane</keyword>
<gene>
    <name evidence="7" type="ORF">A2319_01465</name>
</gene>
<reference evidence="7 8" key="1">
    <citation type="journal article" date="2016" name="Nat. Commun.">
        <title>Thousands of microbial genomes shed light on interconnected biogeochemical processes in an aquifer system.</title>
        <authorList>
            <person name="Anantharaman K."/>
            <person name="Brown C.T."/>
            <person name="Hug L.A."/>
            <person name="Sharon I."/>
            <person name="Castelle C.J."/>
            <person name="Probst A.J."/>
            <person name="Thomas B.C."/>
            <person name="Singh A."/>
            <person name="Wilkins M.J."/>
            <person name="Karaoz U."/>
            <person name="Brodie E.L."/>
            <person name="Williams K.H."/>
            <person name="Hubbard S.S."/>
            <person name="Banfield J.F."/>
        </authorList>
    </citation>
    <scope>NUCLEOTIDE SEQUENCE [LARGE SCALE GENOMIC DNA]</scope>
</reference>
<evidence type="ECO:0000256" key="6">
    <source>
        <dbReference type="SAM" id="Phobius"/>
    </source>
</evidence>
<accession>A0A1G2BIG6</accession>
<feature type="transmembrane region" description="Helical" evidence="6">
    <location>
        <begin position="40"/>
        <end position="59"/>
    </location>
</feature>
<feature type="transmembrane region" description="Helical" evidence="6">
    <location>
        <begin position="6"/>
        <end position="28"/>
    </location>
</feature>
<evidence type="ECO:0000256" key="1">
    <source>
        <dbReference type="ARBA" id="ARBA00004651"/>
    </source>
</evidence>
<organism evidence="7 8">
    <name type="scientific">Candidatus Kerfeldbacteria bacterium RIFOXYB2_FULL_38_14</name>
    <dbReference type="NCBI Taxonomy" id="1798547"/>
    <lineage>
        <taxon>Bacteria</taxon>
        <taxon>Candidatus Kerfeldiibacteriota</taxon>
    </lineage>
</organism>
<keyword evidence="5 6" id="KW-0472">Membrane</keyword>
<evidence type="ECO:0000256" key="4">
    <source>
        <dbReference type="ARBA" id="ARBA00022989"/>
    </source>
</evidence>
<evidence type="ECO:0008006" key="9">
    <source>
        <dbReference type="Google" id="ProtNLM"/>
    </source>
</evidence>
<dbReference type="InterPro" id="IPR001123">
    <property type="entry name" value="LeuE-type"/>
</dbReference>
<feature type="transmembrane region" description="Helical" evidence="6">
    <location>
        <begin position="176"/>
        <end position="195"/>
    </location>
</feature>
<dbReference type="Pfam" id="PF01810">
    <property type="entry name" value="LysE"/>
    <property type="match status" value="1"/>
</dbReference>
<dbReference type="PANTHER" id="PTHR30086">
    <property type="entry name" value="ARGININE EXPORTER PROTEIN ARGO"/>
    <property type="match status" value="1"/>
</dbReference>
<dbReference type="PANTHER" id="PTHR30086:SF20">
    <property type="entry name" value="ARGININE EXPORTER PROTEIN ARGO-RELATED"/>
    <property type="match status" value="1"/>
</dbReference>
<dbReference type="GO" id="GO:0015171">
    <property type="term" value="F:amino acid transmembrane transporter activity"/>
    <property type="evidence" value="ECO:0007669"/>
    <property type="project" value="TreeGrafter"/>
</dbReference>
<feature type="transmembrane region" description="Helical" evidence="6">
    <location>
        <begin position="65"/>
        <end position="86"/>
    </location>
</feature>
<dbReference type="GO" id="GO:0005886">
    <property type="term" value="C:plasma membrane"/>
    <property type="evidence" value="ECO:0007669"/>
    <property type="project" value="UniProtKB-SubCell"/>
</dbReference>
<feature type="transmembrane region" description="Helical" evidence="6">
    <location>
        <begin position="138"/>
        <end position="164"/>
    </location>
</feature>
<name>A0A1G2BIG6_9BACT</name>
<evidence type="ECO:0000256" key="5">
    <source>
        <dbReference type="ARBA" id="ARBA00023136"/>
    </source>
</evidence>
<sequence length="201" mass="21971">MPTYLSLFIIGFTAAALPGAVQTTVFSATLRGKIMSGIKVALGAACMNGTYFFLSYYGITEIITHYTIAKLIIGAVGFLYILWLGVGGLKDTIKKRETAKTKKSAGFFSGILLVALHIPTLIYFLSIAGSFYQEKTSLFFVFFSAISLAIGTVSCFMIISLLAIISNKYGKDKAVYYLQIVSALLLIIFSFKLLFDLIKII</sequence>
<evidence type="ECO:0000256" key="3">
    <source>
        <dbReference type="ARBA" id="ARBA00022692"/>
    </source>
</evidence>
<keyword evidence="4 6" id="KW-1133">Transmembrane helix</keyword>
<comment type="caution">
    <text evidence="7">The sequence shown here is derived from an EMBL/GenBank/DDBJ whole genome shotgun (WGS) entry which is preliminary data.</text>
</comment>
<feature type="transmembrane region" description="Helical" evidence="6">
    <location>
        <begin position="107"/>
        <end position="132"/>
    </location>
</feature>
<comment type="subcellular location">
    <subcellularLocation>
        <location evidence="1">Cell membrane</location>
        <topology evidence="1">Multi-pass membrane protein</topology>
    </subcellularLocation>
</comment>
<dbReference type="EMBL" id="MHKI01000004">
    <property type="protein sequence ID" value="OGY88080.1"/>
    <property type="molecule type" value="Genomic_DNA"/>
</dbReference>
<dbReference type="AlphaFoldDB" id="A0A1G2BIG6"/>
<dbReference type="Proteomes" id="UP000176420">
    <property type="component" value="Unassembled WGS sequence"/>
</dbReference>